<feature type="non-terminal residue" evidence="1">
    <location>
        <position position="1"/>
    </location>
</feature>
<dbReference type="EMBL" id="BKCJ011811959">
    <property type="protein sequence ID" value="GFD54928.1"/>
    <property type="molecule type" value="Genomic_DNA"/>
</dbReference>
<name>A0A699XAD8_TANCI</name>
<organism evidence="1">
    <name type="scientific">Tanacetum cinerariifolium</name>
    <name type="common">Dalmatian daisy</name>
    <name type="synonym">Chrysanthemum cinerariifolium</name>
    <dbReference type="NCBI Taxonomy" id="118510"/>
    <lineage>
        <taxon>Eukaryota</taxon>
        <taxon>Viridiplantae</taxon>
        <taxon>Streptophyta</taxon>
        <taxon>Embryophyta</taxon>
        <taxon>Tracheophyta</taxon>
        <taxon>Spermatophyta</taxon>
        <taxon>Magnoliopsida</taxon>
        <taxon>eudicotyledons</taxon>
        <taxon>Gunneridae</taxon>
        <taxon>Pentapetalae</taxon>
        <taxon>asterids</taxon>
        <taxon>campanulids</taxon>
        <taxon>Asterales</taxon>
        <taxon>Asteraceae</taxon>
        <taxon>Asteroideae</taxon>
        <taxon>Anthemideae</taxon>
        <taxon>Anthemidinae</taxon>
        <taxon>Tanacetum</taxon>
    </lineage>
</organism>
<protein>
    <submittedName>
        <fullName evidence="1">Uncharacterized protein</fullName>
    </submittedName>
</protein>
<proteinExistence type="predicted"/>
<gene>
    <name evidence="1" type="ORF">Tci_926897</name>
</gene>
<evidence type="ECO:0000313" key="1">
    <source>
        <dbReference type="EMBL" id="GFD54928.1"/>
    </source>
</evidence>
<sequence length="79" mass="8284">SCRRVLRAVVRGVGACYVLVTEAMVEGVMVGADTGRGATEVGVCTSIWEVGSKIDSIPTSGVGLSILFTNWDDTDELCC</sequence>
<comment type="caution">
    <text evidence="1">The sequence shown here is derived from an EMBL/GenBank/DDBJ whole genome shotgun (WGS) entry which is preliminary data.</text>
</comment>
<reference evidence="1" key="1">
    <citation type="journal article" date="2019" name="Sci. Rep.">
        <title>Draft genome of Tanacetum cinerariifolium, the natural source of mosquito coil.</title>
        <authorList>
            <person name="Yamashiro T."/>
            <person name="Shiraishi A."/>
            <person name="Satake H."/>
            <person name="Nakayama K."/>
        </authorList>
    </citation>
    <scope>NUCLEOTIDE SEQUENCE</scope>
</reference>
<accession>A0A699XAD8</accession>
<dbReference type="AlphaFoldDB" id="A0A699XAD8"/>